<dbReference type="InterPro" id="IPR038766">
    <property type="entry name" value="Membrane_comp_ABC_pdt"/>
</dbReference>
<evidence type="ECO:0000256" key="1">
    <source>
        <dbReference type="ARBA" id="ARBA00004651"/>
    </source>
</evidence>
<feature type="transmembrane region" description="Helical" evidence="6">
    <location>
        <begin position="419"/>
        <end position="442"/>
    </location>
</feature>
<evidence type="ECO:0000256" key="6">
    <source>
        <dbReference type="SAM" id="Phobius"/>
    </source>
</evidence>
<feature type="transmembrane region" description="Helical" evidence="6">
    <location>
        <begin position="804"/>
        <end position="825"/>
    </location>
</feature>
<comment type="caution">
    <text evidence="8">The sequence shown here is derived from an EMBL/GenBank/DDBJ whole genome shotgun (WGS) entry which is preliminary data.</text>
</comment>
<name>A0A0R2U8B2_9GAMM</name>
<feature type="transmembrane region" description="Helical" evidence="6">
    <location>
        <begin position="312"/>
        <end position="333"/>
    </location>
</feature>
<comment type="subcellular location">
    <subcellularLocation>
        <location evidence="1">Cell membrane</location>
        <topology evidence="1">Multi-pass membrane protein</topology>
    </subcellularLocation>
</comment>
<evidence type="ECO:0000256" key="2">
    <source>
        <dbReference type="ARBA" id="ARBA00022475"/>
    </source>
</evidence>
<feature type="transmembrane region" description="Helical" evidence="6">
    <location>
        <begin position="396"/>
        <end position="413"/>
    </location>
</feature>
<feature type="transmembrane region" description="Helical" evidence="6">
    <location>
        <begin position="353"/>
        <end position="375"/>
    </location>
</feature>
<sequence>MLSLKMLLRTWRGGELGLILWALVLAVAVVTSVSLLAERIELALTNESSSFLASDLVVQSSKVTNPDWLLEAKNKKVATAQMLSFSSMVFKGEDMHLASIKAVEPSYPLRGFIKRSTSAFTSDLSLIEEVDYGPPQGEVWVNARLLPLLNIQLGDEIELGDTSLRVSQILVEEPDSGGSYSFFGARVLMSYADIPSAGIIQPGSRVTYRYLMAAGAGAEDQFDEYVAWLKPQLDIHDRLITPDQAQASIADTMDKGRRFLLLAGSIGVVLAGIALALASHHFASGQTKQVALLKSWGISAHRVRSMYFQQSIWMGLGGSLVGLAVGFLFHLLLLFIVREWLPIELPAAGIRPWITGLATGLLCLAGFTLPALWHLPAQSPLAVLRQDVVVKPLNSLVRVIFGVGAIAGLLLWYSNNLYLSLAILAGFGLTAFFSILVGLFLLRLGKQYGQRLGSIWRLALANLWRRKVQSLIQMVGFSGAIALLMIMVVVRTSLIDEWRFQLAEDAPNHFLVNVASYELDGVKQLVNDQELDTSGWYSMVRGRMTAINGILITEAQKDSHESFRRELNLSWTAELPEGNKVTQGEWWDSSAVRNLATTEDPEGQIIAPLSIEDELAGELGLTVGDRLTFSVGGLTFEAQVTSARSLNWDNMTPNFYFLFPEGLLEDYPRTSMTSLYIPPQKKLLVNDLLRHYPTVQVIELDKIIERIRTIVSQVTRGLEVMTLLILGCGVLVMFSAVSLSMSERLQESAILRTLGSSRRVILGIQLIEFTALGVMAGLLASAGAELSVAMLQRFMFDLPFSMHPWLWYAGPSMGGLLVGSLGVGYSRKAVIQPPLEVLRSL</sequence>
<reference evidence="8 9" key="1">
    <citation type="submission" date="2015-10" db="EMBL/GenBank/DDBJ databases">
        <title>Metagenome-Assembled Genomes uncover a global brackish microbiome.</title>
        <authorList>
            <person name="Hugerth L.W."/>
            <person name="Larsson J."/>
            <person name="Alneberg J."/>
            <person name="Lindh M.V."/>
            <person name="Legrand C."/>
            <person name="Pinhassi J."/>
            <person name="Andersson A.F."/>
        </authorList>
    </citation>
    <scope>NUCLEOTIDE SEQUENCE [LARGE SCALE GENOMIC DNA]</scope>
    <source>
        <strain evidence="8">BACL26 MAG-121220-bin70</strain>
    </source>
</reference>
<evidence type="ECO:0000313" key="8">
    <source>
        <dbReference type="EMBL" id="KRO95476.1"/>
    </source>
</evidence>
<keyword evidence="3 6" id="KW-0812">Transmembrane</keyword>
<keyword evidence="4 6" id="KW-1133">Transmembrane helix</keyword>
<organism evidence="8 9">
    <name type="scientific">SAR92 bacterium BACL26 MAG-121220-bin70</name>
    <dbReference type="NCBI Taxonomy" id="1655626"/>
    <lineage>
        <taxon>Bacteria</taxon>
        <taxon>Pseudomonadati</taxon>
        <taxon>Pseudomonadota</taxon>
        <taxon>Gammaproteobacteria</taxon>
        <taxon>Cellvibrionales</taxon>
        <taxon>Porticoccaceae</taxon>
        <taxon>SAR92 clade</taxon>
    </lineage>
</organism>
<feature type="transmembrane region" description="Helical" evidence="6">
    <location>
        <begin position="259"/>
        <end position="278"/>
    </location>
</feature>
<dbReference type="GO" id="GO:0005886">
    <property type="term" value="C:plasma membrane"/>
    <property type="evidence" value="ECO:0007669"/>
    <property type="project" value="UniProtKB-SubCell"/>
</dbReference>
<feature type="transmembrane region" description="Helical" evidence="6">
    <location>
        <begin position="720"/>
        <end position="739"/>
    </location>
</feature>
<evidence type="ECO:0000313" key="9">
    <source>
        <dbReference type="Proteomes" id="UP000051213"/>
    </source>
</evidence>
<dbReference type="Pfam" id="PF02687">
    <property type="entry name" value="FtsX"/>
    <property type="match status" value="2"/>
</dbReference>
<evidence type="ECO:0000256" key="3">
    <source>
        <dbReference type="ARBA" id="ARBA00022692"/>
    </source>
</evidence>
<feature type="domain" description="ABC3 transporter permease C-terminal" evidence="7">
    <location>
        <begin position="264"/>
        <end position="375"/>
    </location>
</feature>
<dbReference type="InterPro" id="IPR003838">
    <property type="entry name" value="ABC3_permease_C"/>
</dbReference>
<feature type="transmembrane region" description="Helical" evidence="6">
    <location>
        <begin position="471"/>
        <end position="490"/>
    </location>
</feature>
<keyword evidence="5 6" id="KW-0472">Membrane</keyword>
<dbReference type="Proteomes" id="UP000051213">
    <property type="component" value="Unassembled WGS sequence"/>
</dbReference>
<dbReference type="PANTHER" id="PTHR30287">
    <property type="entry name" value="MEMBRANE COMPONENT OF PREDICTED ABC SUPERFAMILY METABOLITE UPTAKE TRANSPORTER"/>
    <property type="match status" value="1"/>
</dbReference>
<protein>
    <submittedName>
        <fullName evidence="8">ABC transporter permease</fullName>
    </submittedName>
</protein>
<feature type="transmembrane region" description="Helical" evidence="6">
    <location>
        <begin position="760"/>
        <end position="784"/>
    </location>
</feature>
<dbReference type="AlphaFoldDB" id="A0A0R2U8B2"/>
<proteinExistence type="predicted"/>
<dbReference type="PANTHER" id="PTHR30287:SF1">
    <property type="entry name" value="INNER MEMBRANE PROTEIN"/>
    <property type="match status" value="1"/>
</dbReference>
<evidence type="ECO:0000259" key="7">
    <source>
        <dbReference type="Pfam" id="PF02687"/>
    </source>
</evidence>
<evidence type="ECO:0000256" key="4">
    <source>
        <dbReference type="ARBA" id="ARBA00022989"/>
    </source>
</evidence>
<accession>A0A0R2U8B2</accession>
<evidence type="ECO:0000256" key="5">
    <source>
        <dbReference type="ARBA" id="ARBA00023136"/>
    </source>
</evidence>
<dbReference type="EMBL" id="LICA01000086">
    <property type="protein sequence ID" value="KRO95476.1"/>
    <property type="molecule type" value="Genomic_DNA"/>
</dbReference>
<gene>
    <name evidence="8" type="ORF">ABS24_10765</name>
</gene>
<feature type="domain" description="ABC3 transporter permease C-terminal" evidence="7">
    <location>
        <begin position="720"/>
        <end position="830"/>
    </location>
</feature>
<keyword evidence="2" id="KW-1003">Cell membrane</keyword>